<comment type="subcellular location">
    <subcellularLocation>
        <location evidence="1">Cell membrane</location>
        <topology evidence="1">Multi-pass membrane protein</topology>
    </subcellularLocation>
    <subcellularLocation>
        <location evidence="8">Membrane</location>
        <topology evidence="8">Multi-pass membrane protein</topology>
    </subcellularLocation>
</comment>
<dbReference type="Gene3D" id="1.20.1250.20">
    <property type="entry name" value="MFS general substrate transporter like domains"/>
    <property type="match status" value="1"/>
</dbReference>
<feature type="compositionally biased region" description="Polar residues" evidence="9">
    <location>
        <begin position="17"/>
        <end position="27"/>
    </location>
</feature>
<feature type="transmembrane region" description="Helical" evidence="10">
    <location>
        <begin position="404"/>
        <end position="423"/>
    </location>
</feature>
<comment type="similarity">
    <text evidence="2 8">Belongs to the major facilitator superfamily. Proton-dependent oligopeptide transporter (POT/PTR) (TC 2.A.17) family.</text>
</comment>
<dbReference type="PROSITE" id="PS01023">
    <property type="entry name" value="PTR2_2"/>
    <property type="match status" value="1"/>
</dbReference>
<evidence type="ECO:0000256" key="7">
    <source>
        <dbReference type="ARBA" id="ARBA00023136"/>
    </source>
</evidence>
<dbReference type="EMBL" id="QXJK01000005">
    <property type="protein sequence ID" value="RIX34896.1"/>
    <property type="molecule type" value="Genomic_DNA"/>
</dbReference>
<evidence type="ECO:0000256" key="4">
    <source>
        <dbReference type="ARBA" id="ARBA00022475"/>
    </source>
</evidence>
<evidence type="ECO:0000256" key="2">
    <source>
        <dbReference type="ARBA" id="ARBA00005982"/>
    </source>
</evidence>
<feature type="transmembrane region" description="Helical" evidence="10">
    <location>
        <begin position="74"/>
        <end position="91"/>
    </location>
</feature>
<dbReference type="PROSITE" id="PS50850">
    <property type="entry name" value="MFS"/>
    <property type="match status" value="1"/>
</dbReference>
<comment type="caution">
    <text evidence="12">The sequence shown here is derived from an EMBL/GenBank/DDBJ whole genome shotgun (WGS) entry which is preliminary data.</text>
</comment>
<keyword evidence="13" id="KW-1185">Reference proteome</keyword>
<evidence type="ECO:0000259" key="11">
    <source>
        <dbReference type="PROSITE" id="PS50850"/>
    </source>
</evidence>
<feature type="region of interest" description="Disordered" evidence="9">
    <location>
        <begin position="1"/>
        <end position="44"/>
    </location>
</feature>
<feature type="domain" description="Major facilitator superfamily (MFS) profile" evidence="11">
    <location>
        <begin position="66"/>
        <end position="523"/>
    </location>
</feature>
<evidence type="ECO:0000256" key="10">
    <source>
        <dbReference type="SAM" id="Phobius"/>
    </source>
</evidence>
<dbReference type="InterPro" id="IPR018456">
    <property type="entry name" value="PTR2_symporter_CS"/>
</dbReference>
<feature type="transmembrane region" description="Helical" evidence="10">
    <location>
        <begin position="325"/>
        <end position="353"/>
    </location>
</feature>
<sequence length="531" mass="57197">MTSQSHPEDSPAPNGPPTSDSDTTAGPNSGATADTTPSATAHAASASATHNERTFFGHPWGLANLSGVEMWERFSFYGLQALLVYYLYYSVTEGGLGMNEATAVSIVGAYGGLVYLTSVAGAWVADRILSAERTLFYSAVLVMLGHISLAILPGFIGVIFGLVFIAVGSGALKTTSQVVLGDLYDRDDRRRDGGFSIYYMGVNIGALVGPLITNALWGWKGFHWGFGAAAVMMAIGLVQYTVMRKQTIKDAGHEIANPLPRKKYLPVFLGAAAAIAAFVLLFTTGVLHVQQLSNITALIAVIVAAILWVQMYRSDLTTAVERSRLIGFIPMFVASVAFWSLFQQQFTVIALYSDQRLDRNVFGVELPPGVVQSINPLFIILFAAVFGALWTKLGDKQPSYVTKFAMALGVIGVAMLLFIPFAGGGANSTPFWVMVLILFLFTMGELMLSPVGNSMTTLLAPQAFPTRMFALWLLSISLGTALSGSLAGFYHPNVASEERTYFIVMFAVTVGLGALMLLARKWILKKFVDVH</sequence>
<feature type="transmembrane region" description="Helical" evidence="10">
    <location>
        <begin position="103"/>
        <end position="124"/>
    </location>
</feature>
<feature type="transmembrane region" description="Helical" evidence="10">
    <location>
        <begin position="136"/>
        <end position="167"/>
    </location>
</feature>
<gene>
    <name evidence="12" type="ORF">D3M95_06225</name>
</gene>
<dbReference type="InterPro" id="IPR000109">
    <property type="entry name" value="POT_fam"/>
</dbReference>
<dbReference type="Proteomes" id="UP000285278">
    <property type="component" value="Unassembled WGS sequence"/>
</dbReference>
<dbReference type="InterPro" id="IPR020846">
    <property type="entry name" value="MFS_dom"/>
</dbReference>
<dbReference type="PANTHER" id="PTHR23517:SF15">
    <property type="entry name" value="PROTON-DEPENDENT OLIGOPEPTIDE FAMILY TRANSPORT PROTEIN"/>
    <property type="match status" value="1"/>
</dbReference>
<evidence type="ECO:0000256" key="5">
    <source>
        <dbReference type="ARBA" id="ARBA00022692"/>
    </source>
</evidence>
<evidence type="ECO:0000256" key="6">
    <source>
        <dbReference type="ARBA" id="ARBA00022989"/>
    </source>
</evidence>
<protein>
    <submittedName>
        <fullName evidence="12">Peptide MFS transporter</fullName>
    </submittedName>
</protein>
<dbReference type="SUPFAM" id="SSF103473">
    <property type="entry name" value="MFS general substrate transporter"/>
    <property type="match status" value="1"/>
</dbReference>
<evidence type="ECO:0000256" key="9">
    <source>
        <dbReference type="SAM" id="MobiDB-lite"/>
    </source>
</evidence>
<dbReference type="InterPro" id="IPR050171">
    <property type="entry name" value="MFS_Transporters"/>
</dbReference>
<keyword evidence="3 8" id="KW-0813">Transport</keyword>
<keyword evidence="4" id="KW-1003">Cell membrane</keyword>
<keyword evidence="7 10" id="KW-0472">Membrane</keyword>
<feature type="transmembrane region" description="Helical" evidence="10">
    <location>
        <begin position="373"/>
        <end position="392"/>
    </location>
</feature>
<evidence type="ECO:0000313" key="12">
    <source>
        <dbReference type="EMBL" id="RIX34896.1"/>
    </source>
</evidence>
<dbReference type="CDD" id="cd17346">
    <property type="entry name" value="MFS_DtpA_like"/>
    <property type="match status" value="1"/>
</dbReference>
<feature type="transmembrane region" description="Helical" evidence="10">
    <location>
        <begin position="196"/>
        <end position="217"/>
    </location>
</feature>
<organism evidence="12 13">
    <name type="scientific">Corynebacterium falsenii</name>
    <dbReference type="NCBI Taxonomy" id="108486"/>
    <lineage>
        <taxon>Bacteria</taxon>
        <taxon>Bacillati</taxon>
        <taxon>Actinomycetota</taxon>
        <taxon>Actinomycetes</taxon>
        <taxon>Mycobacteriales</taxon>
        <taxon>Corynebacteriaceae</taxon>
        <taxon>Corynebacterium</taxon>
    </lineage>
</organism>
<feature type="transmembrane region" description="Helical" evidence="10">
    <location>
        <begin position="264"/>
        <end position="289"/>
    </location>
</feature>
<keyword evidence="5 8" id="KW-0812">Transmembrane</keyword>
<dbReference type="InterPro" id="IPR005279">
    <property type="entry name" value="Dipep/tripep_permease"/>
</dbReference>
<dbReference type="GO" id="GO:1904680">
    <property type="term" value="F:peptide transmembrane transporter activity"/>
    <property type="evidence" value="ECO:0007669"/>
    <property type="project" value="InterPro"/>
</dbReference>
<feature type="transmembrane region" description="Helical" evidence="10">
    <location>
        <begin position="429"/>
        <end position="448"/>
    </location>
</feature>
<dbReference type="Pfam" id="PF00854">
    <property type="entry name" value="PTR2"/>
    <property type="match status" value="1"/>
</dbReference>
<dbReference type="GO" id="GO:0005886">
    <property type="term" value="C:plasma membrane"/>
    <property type="evidence" value="ECO:0007669"/>
    <property type="project" value="UniProtKB-SubCell"/>
</dbReference>
<evidence type="ECO:0000256" key="8">
    <source>
        <dbReference type="RuleBase" id="RU003755"/>
    </source>
</evidence>
<dbReference type="AlphaFoldDB" id="A0A418Q6Z3"/>
<keyword evidence="6 10" id="KW-1133">Transmembrane helix</keyword>
<dbReference type="InterPro" id="IPR036259">
    <property type="entry name" value="MFS_trans_sf"/>
</dbReference>
<reference evidence="12 13" key="1">
    <citation type="submission" date="2018-09" db="EMBL/GenBank/DDBJ databases">
        <title>Optimization and identification of Corynebacterium falsenii FN1-14 from fish paste.</title>
        <authorList>
            <person name="Daroonpunt R."/>
            <person name="Tanasupawat S."/>
        </authorList>
    </citation>
    <scope>NUCLEOTIDE SEQUENCE [LARGE SCALE GENOMIC DNA]</scope>
    <source>
        <strain evidence="12 13">FN1-14</strain>
    </source>
</reference>
<feature type="transmembrane region" description="Helical" evidence="10">
    <location>
        <begin position="223"/>
        <end position="243"/>
    </location>
</feature>
<evidence type="ECO:0000313" key="13">
    <source>
        <dbReference type="Proteomes" id="UP000285278"/>
    </source>
</evidence>
<dbReference type="NCBIfam" id="TIGR00924">
    <property type="entry name" value="yjdL_sub1_fam"/>
    <property type="match status" value="1"/>
</dbReference>
<dbReference type="OrthoDB" id="9772725at2"/>
<feature type="transmembrane region" description="Helical" evidence="10">
    <location>
        <begin position="469"/>
        <end position="489"/>
    </location>
</feature>
<feature type="transmembrane region" description="Helical" evidence="10">
    <location>
        <begin position="501"/>
        <end position="519"/>
    </location>
</feature>
<evidence type="ECO:0000256" key="3">
    <source>
        <dbReference type="ARBA" id="ARBA00022448"/>
    </source>
</evidence>
<dbReference type="GO" id="GO:0006857">
    <property type="term" value="P:oligopeptide transport"/>
    <property type="evidence" value="ECO:0007669"/>
    <property type="project" value="InterPro"/>
</dbReference>
<dbReference type="PANTHER" id="PTHR23517">
    <property type="entry name" value="RESISTANCE PROTEIN MDTM, PUTATIVE-RELATED-RELATED"/>
    <property type="match status" value="1"/>
</dbReference>
<name>A0A418Q6Z3_9CORY</name>
<feature type="compositionally biased region" description="Low complexity" evidence="9">
    <location>
        <begin position="29"/>
        <end position="44"/>
    </location>
</feature>
<dbReference type="RefSeq" id="WP_119664752.1">
    <property type="nucleotide sequence ID" value="NZ_QXJK01000005.1"/>
</dbReference>
<evidence type="ECO:0000256" key="1">
    <source>
        <dbReference type="ARBA" id="ARBA00004651"/>
    </source>
</evidence>
<proteinExistence type="inferred from homology"/>
<accession>A0A418Q6Z3</accession>
<feature type="transmembrane region" description="Helical" evidence="10">
    <location>
        <begin position="295"/>
        <end position="313"/>
    </location>
</feature>